<dbReference type="Pfam" id="PF02687">
    <property type="entry name" value="FtsX"/>
    <property type="match status" value="1"/>
</dbReference>
<dbReference type="eggNOG" id="COG2177">
    <property type="taxonomic scope" value="Bacteria"/>
</dbReference>
<evidence type="ECO:0000256" key="1">
    <source>
        <dbReference type="ARBA" id="ARBA00004651"/>
    </source>
</evidence>
<feature type="domain" description="ABC3 transporter permease C-terminal" evidence="12">
    <location>
        <begin position="213"/>
        <end position="329"/>
    </location>
</feature>
<dbReference type="EMBL" id="ADEG01000039">
    <property type="protein sequence ID" value="EFA92650.1"/>
    <property type="molecule type" value="Genomic_DNA"/>
</dbReference>
<keyword evidence="5 10" id="KW-0132">Cell division</keyword>
<organism evidence="14 15">
    <name type="scientific">Hoylesella buccalis ATCC 35310</name>
    <dbReference type="NCBI Taxonomy" id="679190"/>
    <lineage>
        <taxon>Bacteria</taxon>
        <taxon>Pseudomonadati</taxon>
        <taxon>Bacteroidota</taxon>
        <taxon>Bacteroidia</taxon>
        <taxon>Bacteroidales</taxon>
        <taxon>Prevotellaceae</taxon>
        <taxon>Hoylesella</taxon>
    </lineage>
</organism>
<evidence type="ECO:0000256" key="2">
    <source>
        <dbReference type="ARBA" id="ARBA00007379"/>
    </source>
</evidence>
<keyword evidence="4 10" id="KW-1003">Cell membrane</keyword>
<dbReference type="STRING" id="679190.HMPREF0650_1399"/>
<keyword evidence="6 11" id="KW-0812">Transmembrane</keyword>
<keyword evidence="7 11" id="KW-1133">Transmembrane helix</keyword>
<evidence type="ECO:0000256" key="6">
    <source>
        <dbReference type="ARBA" id="ARBA00022692"/>
    </source>
</evidence>
<comment type="similarity">
    <text evidence="2 10">Belongs to the ABC-4 integral membrane protein family. FtsX subfamily.</text>
</comment>
<keyword evidence="8 10" id="KW-0472">Membrane</keyword>
<dbReference type="Gene3D" id="3.30.70.3040">
    <property type="match status" value="1"/>
</dbReference>
<keyword evidence="9 10" id="KW-0131">Cell cycle</keyword>
<comment type="caution">
    <text evidence="14">The sequence shown here is derived from an EMBL/GenBank/DDBJ whole genome shotgun (WGS) entry which is preliminary data.</text>
</comment>
<dbReference type="PANTHER" id="PTHR47755">
    <property type="entry name" value="CELL DIVISION PROTEIN FTSX"/>
    <property type="match status" value="1"/>
</dbReference>
<feature type="transmembrane region" description="Helical" evidence="11">
    <location>
        <begin position="262"/>
        <end position="285"/>
    </location>
</feature>
<evidence type="ECO:0000313" key="14">
    <source>
        <dbReference type="EMBL" id="EFA92650.1"/>
    </source>
</evidence>
<reference evidence="14 15" key="1">
    <citation type="submission" date="2009-12" db="EMBL/GenBank/DDBJ databases">
        <title>Genome Sequence of Prevotella buccalis ATCC 35310.</title>
        <authorList>
            <person name="Durkin A.S."/>
            <person name="Madupu R."/>
            <person name="Torralba M."/>
            <person name="Methe B."/>
            <person name="Sutton G."/>
            <person name="Strausberg R.L."/>
            <person name="Nelson K.E."/>
        </authorList>
    </citation>
    <scope>NUCLEOTIDE SEQUENCE [LARGE SCALE GENOMIC DNA]</scope>
    <source>
        <strain evidence="14 15">ATCC 35310</strain>
    </source>
</reference>
<gene>
    <name evidence="14" type="ORF">HMPREF0650_1399</name>
</gene>
<evidence type="ECO:0000256" key="10">
    <source>
        <dbReference type="PIRNR" id="PIRNR003097"/>
    </source>
</evidence>
<name>D1W4K3_9BACT</name>
<sequence>MGIACVYPCIPPSQKWTLIVVKPLLYRCFFCSFATNLVYYIRIGMGKKRNRTSSHRGLQAVTLCISTALVLILLGLVVFSTLTGRNLSSYVKENLVVQLILENDMTNPEAQKICADIKKRPYIKRLDYISKEQALKEITAAMGSDPSEFTDGENPCPASIEVTLRSNYANNDSLKWITDELKKYPKVNQINYQKELIDSVNRNLAKTGLVMLVLAILLTIVSFSLINNTVRLDIYARRFSIHTMKLVGASWSFIRRPFVNRAIWIGLIAGLIANTVLAACIYGLYISEPDILSVVTWRDMAVTAAVVFLFGIIITAICAHISVNKFLRMKAGELYNI</sequence>
<dbReference type="Pfam" id="PF18075">
    <property type="entry name" value="FtsX_ECD"/>
    <property type="match status" value="1"/>
</dbReference>
<dbReference type="PIRSF" id="PIRSF003097">
    <property type="entry name" value="FtsX"/>
    <property type="match status" value="1"/>
</dbReference>
<evidence type="ECO:0000256" key="9">
    <source>
        <dbReference type="ARBA" id="ARBA00023306"/>
    </source>
</evidence>
<dbReference type="InterPro" id="IPR040690">
    <property type="entry name" value="FtsX_ECD"/>
</dbReference>
<dbReference type="InterPro" id="IPR004513">
    <property type="entry name" value="FtsX"/>
</dbReference>
<feature type="transmembrane region" description="Helical" evidence="11">
    <location>
        <begin position="61"/>
        <end position="82"/>
    </location>
</feature>
<protein>
    <recommendedName>
        <fullName evidence="3 10">Cell division protein FtsX</fullName>
    </recommendedName>
</protein>
<feature type="transmembrane region" description="Helical" evidence="11">
    <location>
        <begin position="24"/>
        <end position="41"/>
    </location>
</feature>
<evidence type="ECO:0000256" key="7">
    <source>
        <dbReference type="ARBA" id="ARBA00022989"/>
    </source>
</evidence>
<comment type="subcellular location">
    <subcellularLocation>
        <location evidence="1">Cell membrane</location>
        <topology evidence="1">Multi-pass membrane protein</topology>
    </subcellularLocation>
</comment>
<dbReference type="AlphaFoldDB" id="D1W4K3"/>
<dbReference type="GO" id="GO:0005886">
    <property type="term" value="C:plasma membrane"/>
    <property type="evidence" value="ECO:0007669"/>
    <property type="project" value="UniProtKB-SubCell"/>
</dbReference>
<evidence type="ECO:0000256" key="4">
    <source>
        <dbReference type="ARBA" id="ARBA00022475"/>
    </source>
</evidence>
<feature type="domain" description="FtsX extracellular" evidence="13">
    <location>
        <begin position="97"/>
        <end position="190"/>
    </location>
</feature>
<evidence type="ECO:0000256" key="3">
    <source>
        <dbReference type="ARBA" id="ARBA00021907"/>
    </source>
</evidence>
<evidence type="ECO:0000256" key="11">
    <source>
        <dbReference type="SAM" id="Phobius"/>
    </source>
</evidence>
<dbReference type="Proteomes" id="UP000005283">
    <property type="component" value="Unassembled WGS sequence"/>
</dbReference>
<evidence type="ECO:0000259" key="12">
    <source>
        <dbReference type="Pfam" id="PF02687"/>
    </source>
</evidence>
<dbReference type="InterPro" id="IPR003838">
    <property type="entry name" value="ABC3_permease_C"/>
</dbReference>
<feature type="transmembrane region" description="Helical" evidence="11">
    <location>
        <begin position="300"/>
        <end position="323"/>
    </location>
</feature>
<evidence type="ECO:0000256" key="5">
    <source>
        <dbReference type="ARBA" id="ARBA00022618"/>
    </source>
</evidence>
<evidence type="ECO:0000313" key="15">
    <source>
        <dbReference type="Proteomes" id="UP000005283"/>
    </source>
</evidence>
<accession>D1W4K3</accession>
<dbReference type="GO" id="GO:0051301">
    <property type="term" value="P:cell division"/>
    <property type="evidence" value="ECO:0007669"/>
    <property type="project" value="UniProtKB-KW"/>
</dbReference>
<keyword evidence="15" id="KW-1185">Reference proteome</keyword>
<dbReference type="PANTHER" id="PTHR47755:SF1">
    <property type="entry name" value="CELL DIVISION PROTEIN FTSX"/>
    <property type="match status" value="1"/>
</dbReference>
<feature type="transmembrane region" description="Helical" evidence="11">
    <location>
        <begin position="209"/>
        <end position="230"/>
    </location>
</feature>
<evidence type="ECO:0000256" key="8">
    <source>
        <dbReference type="ARBA" id="ARBA00023136"/>
    </source>
</evidence>
<proteinExistence type="inferred from homology"/>
<evidence type="ECO:0000259" key="13">
    <source>
        <dbReference type="Pfam" id="PF18075"/>
    </source>
</evidence>